<dbReference type="Proteomes" id="UP000663841">
    <property type="component" value="Unassembled WGS sequence"/>
</dbReference>
<accession>A0A8H3BA05</accession>
<protein>
    <submittedName>
        <fullName evidence="2">Uncharacterized protein</fullName>
    </submittedName>
</protein>
<dbReference type="EMBL" id="CAJMWW010000147">
    <property type="protein sequence ID" value="CAE6450727.1"/>
    <property type="molecule type" value="Genomic_DNA"/>
</dbReference>
<feature type="compositionally biased region" description="Acidic residues" evidence="1">
    <location>
        <begin position="99"/>
        <end position="109"/>
    </location>
</feature>
<feature type="region of interest" description="Disordered" evidence="1">
    <location>
        <begin position="175"/>
        <end position="223"/>
    </location>
</feature>
<proteinExistence type="predicted"/>
<comment type="caution">
    <text evidence="2">The sequence shown here is derived from an EMBL/GenBank/DDBJ whole genome shotgun (WGS) entry which is preliminary data.</text>
</comment>
<feature type="compositionally biased region" description="Basic and acidic residues" evidence="1">
    <location>
        <begin position="192"/>
        <end position="209"/>
    </location>
</feature>
<feature type="region of interest" description="Disordered" evidence="1">
    <location>
        <begin position="1"/>
        <end position="129"/>
    </location>
</feature>
<dbReference type="AlphaFoldDB" id="A0A8H3BA05"/>
<organism evidence="2 3">
    <name type="scientific">Rhizoctonia solani</name>
    <dbReference type="NCBI Taxonomy" id="456999"/>
    <lineage>
        <taxon>Eukaryota</taxon>
        <taxon>Fungi</taxon>
        <taxon>Dikarya</taxon>
        <taxon>Basidiomycota</taxon>
        <taxon>Agaricomycotina</taxon>
        <taxon>Agaricomycetes</taxon>
        <taxon>Cantharellales</taxon>
        <taxon>Ceratobasidiaceae</taxon>
        <taxon>Rhizoctonia</taxon>
    </lineage>
</organism>
<evidence type="ECO:0000313" key="2">
    <source>
        <dbReference type="EMBL" id="CAE6450727.1"/>
    </source>
</evidence>
<gene>
    <name evidence="2" type="ORF">RDB_LOCUS126131</name>
</gene>
<reference evidence="2" key="1">
    <citation type="submission" date="2021-01" db="EMBL/GenBank/DDBJ databases">
        <authorList>
            <person name="Kaushik A."/>
        </authorList>
    </citation>
    <scope>NUCLEOTIDE SEQUENCE</scope>
    <source>
        <strain evidence="2">AG3-T5</strain>
    </source>
</reference>
<evidence type="ECO:0000256" key="1">
    <source>
        <dbReference type="SAM" id="MobiDB-lite"/>
    </source>
</evidence>
<feature type="non-terminal residue" evidence="2">
    <location>
        <position position="1"/>
    </location>
</feature>
<name>A0A8H3BA05_9AGAM</name>
<sequence>MPDSNRTRPAAYLPDEMEDVQPKRHISKSANTEQGRSKELALKQAGEAHNSTGRKAEKKEKTRKQTARSGRHEKSQPAHGLSSDSEQEKQSDSNKSGSDEDTEDSEIEFVEGPQSTKPAAPPRARMEEHIDVMQEGQANLHGQLAQLEKKVEYYKNLSEERLNDVVQWVGGNAPRPPWALPPASGSATKTIKTQDLKPEGGDLKLTEPKRPRKKKGDNPTVKSLDEVDLANDLSAHVRTRLYKWMGVTDSMAVNEPQFNPDGTPKFWVMDDRGVEQLRPHWGSNLGLNLEGPSAWVRDFVASCMDPSKMPVGMGNRFESLVADDYLKALNAG</sequence>
<evidence type="ECO:0000313" key="3">
    <source>
        <dbReference type="Proteomes" id="UP000663841"/>
    </source>
</evidence>